<dbReference type="Proteomes" id="UP001321582">
    <property type="component" value="Chromosome"/>
</dbReference>
<keyword evidence="3" id="KW-1185">Reference proteome</keyword>
<protein>
    <recommendedName>
        <fullName evidence="1">Sporulation stage II protein D amidase enhancer LytB N-terminal domain-containing protein</fullName>
    </recommendedName>
</protein>
<dbReference type="EMBL" id="AP027059">
    <property type="protein sequence ID" value="BDU49980.1"/>
    <property type="molecule type" value="Genomic_DNA"/>
</dbReference>
<dbReference type="GO" id="GO:0030435">
    <property type="term" value="P:sporulation resulting in formation of a cellular spore"/>
    <property type="evidence" value="ECO:0007669"/>
    <property type="project" value="InterPro"/>
</dbReference>
<dbReference type="PANTHER" id="PTHR30032">
    <property type="entry name" value="N-ACETYLMURAMOYL-L-ALANINE AMIDASE-RELATED"/>
    <property type="match status" value="1"/>
</dbReference>
<name>A0AAU9E0V0_9FUSO</name>
<accession>A0AAU9E0V0</accession>
<reference evidence="2 3" key="1">
    <citation type="submission" date="2022-11" db="EMBL/GenBank/DDBJ databases">
        <title>Haliovirga abyssi gen. nov., sp. nov., a mesophilic fermentative bacterium isolated from the Iheya North hydrothermal field and the proposal of Haliovirgaceae fam. nov.</title>
        <authorList>
            <person name="Miyazaki U."/>
            <person name="Tame A."/>
            <person name="Miyazaki J."/>
            <person name="Takai K."/>
            <person name="Sawayama S."/>
            <person name="Kitajima M."/>
            <person name="Okamoto A."/>
            <person name="Nakagawa S."/>
        </authorList>
    </citation>
    <scope>NUCLEOTIDE SEQUENCE [LARGE SCALE GENOMIC DNA]</scope>
    <source>
        <strain evidence="2 3">IC12</strain>
    </source>
</reference>
<dbReference type="KEGG" id="haby:HLVA_05490"/>
<evidence type="ECO:0000313" key="2">
    <source>
        <dbReference type="EMBL" id="BDU49980.1"/>
    </source>
</evidence>
<dbReference type="GO" id="GO:0030288">
    <property type="term" value="C:outer membrane-bounded periplasmic space"/>
    <property type="evidence" value="ECO:0007669"/>
    <property type="project" value="TreeGrafter"/>
</dbReference>
<dbReference type="InterPro" id="IPR013693">
    <property type="entry name" value="SpoIID/LytB_N"/>
</dbReference>
<dbReference type="RefSeq" id="WP_307904918.1">
    <property type="nucleotide sequence ID" value="NZ_AP027059.1"/>
</dbReference>
<dbReference type="InterPro" id="IPR013486">
    <property type="entry name" value="SpoIID/LytB"/>
</dbReference>
<dbReference type="InterPro" id="IPR051922">
    <property type="entry name" value="Bact_Sporulation_Assoc"/>
</dbReference>
<sequence length="394" mass="45713">MFFELIKQISKKKLILLFILIGSFNLFSQDLLTESFGKKLRVGIKRISNNVVYIKSYNGEFNIELENGKIIKKSALRLIRKNKKIYFENKSIDILKIRRSNVVTIIGIGKSEEKYHKYRGDFDFIIYKGKILPINIILAEEYLYSVVPSEIGINFPDEAIKSQIVAARTYLYYGLKNKKYEKFDLLDGTSSQMYLGYERENSKINNLINLTSHEIMVYKDKTINALYYADSGGWTANNEDVWSGGKPIPYLRAVDDKDNCKNSPRSNWSYRISKKRVSKIFGFNINKIKIIDKKNRRVKKVLIYGNKKKIISGNELRRKLGYTNVFSTVLKILDTGSYFIFKGHGSGHGVGMPQWGAYGLAKKGYDYKKILKYYYTGVKIKKIENFDKYVIIKK</sequence>
<dbReference type="AlphaFoldDB" id="A0AAU9E0V0"/>
<feature type="domain" description="Sporulation stage II protein D amidase enhancer LytB N-terminal" evidence="1">
    <location>
        <begin position="127"/>
        <end position="218"/>
    </location>
</feature>
<evidence type="ECO:0000313" key="3">
    <source>
        <dbReference type="Proteomes" id="UP001321582"/>
    </source>
</evidence>
<evidence type="ECO:0000259" key="1">
    <source>
        <dbReference type="Pfam" id="PF08486"/>
    </source>
</evidence>
<organism evidence="2 3">
    <name type="scientific">Haliovirga abyssi</name>
    <dbReference type="NCBI Taxonomy" id="2996794"/>
    <lineage>
        <taxon>Bacteria</taxon>
        <taxon>Fusobacteriati</taxon>
        <taxon>Fusobacteriota</taxon>
        <taxon>Fusobacteriia</taxon>
        <taxon>Fusobacteriales</taxon>
        <taxon>Haliovirgaceae</taxon>
        <taxon>Haliovirga</taxon>
    </lineage>
</organism>
<dbReference type="PANTHER" id="PTHR30032:SF4">
    <property type="entry name" value="AMIDASE ENHANCER"/>
    <property type="match status" value="1"/>
</dbReference>
<dbReference type="NCBIfam" id="TIGR02669">
    <property type="entry name" value="SpoIID_LytB"/>
    <property type="match status" value="1"/>
</dbReference>
<proteinExistence type="predicted"/>
<gene>
    <name evidence="2" type="ORF">HLVA_05490</name>
</gene>
<dbReference type="Pfam" id="PF08486">
    <property type="entry name" value="SpoIID"/>
    <property type="match status" value="1"/>
</dbReference>